<proteinExistence type="predicted"/>
<dbReference type="Proteomes" id="UP000590740">
    <property type="component" value="Unassembled WGS sequence"/>
</dbReference>
<evidence type="ECO:0000313" key="3">
    <source>
        <dbReference type="Proteomes" id="UP000590740"/>
    </source>
</evidence>
<dbReference type="RefSeq" id="WP_184343837.1">
    <property type="nucleotide sequence ID" value="NZ_JACHIG010000014.1"/>
</dbReference>
<feature type="signal peptide" evidence="1">
    <location>
        <begin position="1"/>
        <end position="28"/>
    </location>
</feature>
<name>A0A7W7YFL5_9BACT</name>
<dbReference type="InterPro" id="IPR036514">
    <property type="entry name" value="SGNH_hydro_sf"/>
</dbReference>
<evidence type="ECO:0000313" key="2">
    <source>
        <dbReference type="EMBL" id="MBB5035248.1"/>
    </source>
</evidence>
<feature type="chain" id="PRO_5031322704" evidence="1">
    <location>
        <begin position="29"/>
        <end position="734"/>
    </location>
</feature>
<sequence>MFSNRKTFLILGALAFPGMAGLRAQAPAAPAAAPAQAPAPAAAPAAGAVPMDLQSLQQAARAAEEKLPTPKVKAQTFFELTPVEREHWRKFLPQTLQKLARRERVQIVVLGDAVLDGVTAASGQDPLLRSFAGVFASKLAAQFYYTGGVRVLRAGAKPRSRDAMVMGPEILIQPVRISGMAAAASALSTEGLRGQPDVVLVALGLEDGLAGVPEADVQEGFRSLLDTARNKRLEVIVAGPIPQAADPEEASLALTRGAASVLRDACAKAEVLFSDLGDLSRLIEVSPGAQGPDQIFPALVHEVQNLLGPAGASGAALPTAAMHTAMGRILYQDVMQGTPAVAWQTGAAKATLKGDGKLALEFELTNTRKEKLALTVLPLVPAGLSPKDATTEIKLEAGAKEKVKVDYAISDSRSLPLEDGTLRLPVLVTAGAQARIEDLAMPLQPFSVAVNTRAAFNQETEFNPEIEIENATGAKFSAEWESMCGGKSQTGRIDLEASGSEVLKLALPLPTQGKPLRRVQSLKLVVNSGGVKQSFDRQVELTRNMGLKEAVPLTAADGKESSVTVRADADGMKLFFTLDLAGVSLADDEKGNAYEVLLNLDARSYGERLTAGATAALRITGKAADGAAKVDAISPWAFGSSYAAEFDPKEIQATLISSASGGRRLTIVLPKSYLYLHEWALGNGNSQLGVNVRLSGGGRDYYLTRSSRRGDDAEGLSVLELTDKPTLRWTVRVE</sequence>
<gene>
    <name evidence="2" type="ORF">HNQ65_004857</name>
</gene>
<dbReference type="GO" id="GO:0016788">
    <property type="term" value="F:hydrolase activity, acting on ester bonds"/>
    <property type="evidence" value="ECO:0007669"/>
    <property type="project" value="UniProtKB-ARBA"/>
</dbReference>
<reference evidence="2 3" key="1">
    <citation type="submission" date="2020-08" db="EMBL/GenBank/DDBJ databases">
        <title>Genomic Encyclopedia of Type Strains, Phase IV (KMG-IV): sequencing the most valuable type-strain genomes for metagenomic binning, comparative biology and taxonomic classification.</title>
        <authorList>
            <person name="Goeker M."/>
        </authorList>
    </citation>
    <scope>NUCLEOTIDE SEQUENCE [LARGE SCALE GENOMIC DNA]</scope>
    <source>
        <strain evidence="2 3">DSM 12252</strain>
    </source>
</reference>
<keyword evidence="3" id="KW-1185">Reference proteome</keyword>
<protein>
    <submittedName>
        <fullName evidence="2">Uncharacterized protein</fullName>
    </submittedName>
</protein>
<dbReference type="SUPFAM" id="SSF52266">
    <property type="entry name" value="SGNH hydrolase"/>
    <property type="match status" value="1"/>
</dbReference>
<comment type="caution">
    <text evidence="2">The sequence shown here is derived from an EMBL/GenBank/DDBJ whole genome shotgun (WGS) entry which is preliminary data.</text>
</comment>
<evidence type="ECO:0000256" key="1">
    <source>
        <dbReference type="SAM" id="SignalP"/>
    </source>
</evidence>
<dbReference type="EMBL" id="JACHIG010000014">
    <property type="protein sequence ID" value="MBB5035248.1"/>
    <property type="molecule type" value="Genomic_DNA"/>
</dbReference>
<keyword evidence="1" id="KW-0732">Signal</keyword>
<accession>A0A7W7YFL5</accession>
<dbReference type="Gene3D" id="3.40.50.1110">
    <property type="entry name" value="SGNH hydrolase"/>
    <property type="match status" value="1"/>
</dbReference>
<organism evidence="2 3">
    <name type="scientific">Prosthecobacter vanneervenii</name>
    <dbReference type="NCBI Taxonomy" id="48466"/>
    <lineage>
        <taxon>Bacteria</taxon>
        <taxon>Pseudomonadati</taxon>
        <taxon>Verrucomicrobiota</taxon>
        <taxon>Verrucomicrobiia</taxon>
        <taxon>Verrucomicrobiales</taxon>
        <taxon>Verrucomicrobiaceae</taxon>
        <taxon>Prosthecobacter</taxon>
    </lineage>
</organism>
<dbReference type="AlphaFoldDB" id="A0A7W7YFL5"/>